<dbReference type="Pfam" id="PF16213">
    <property type="entry name" value="DCB"/>
    <property type="match status" value="1"/>
</dbReference>
<keyword evidence="3" id="KW-1185">Reference proteome</keyword>
<accession>A0A2P6RC67</accession>
<evidence type="ECO:0000313" key="3">
    <source>
        <dbReference type="Proteomes" id="UP000238479"/>
    </source>
</evidence>
<dbReference type="Proteomes" id="UP000238479">
    <property type="component" value="Chromosome 3"/>
</dbReference>
<protein>
    <submittedName>
        <fullName evidence="2">Putative mon2, dimerization and cyclophilin-binding domain-containing protein</fullName>
    </submittedName>
</protein>
<evidence type="ECO:0000313" key="2">
    <source>
        <dbReference type="EMBL" id="PRQ44024.1"/>
    </source>
</evidence>
<dbReference type="Gramene" id="PRQ44024">
    <property type="protein sequence ID" value="PRQ44024"/>
    <property type="gene ID" value="RchiOBHm_Chr3g0474641"/>
</dbReference>
<proteinExistence type="predicted"/>
<comment type="caution">
    <text evidence="2">The sequence shown here is derived from an EMBL/GenBank/DDBJ whole genome shotgun (WGS) entry which is preliminary data.</text>
</comment>
<sequence length="95" mass="10749">MELLVLKTLLSTVPSISLQIHGDCLLQIVRTCYNIYLGSKNILNQMTGELSVLSLFRFHLHCPVVVLVFCAMGLAMLDVNFDEEVYLNVLAFCIW</sequence>
<name>A0A2P6RC67_ROSCH</name>
<reference evidence="2 3" key="1">
    <citation type="journal article" date="2018" name="Nat. Genet.">
        <title>The Rosa genome provides new insights in the design of modern roses.</title>
        <authorList>
            <person name="Bendahmane M."/>
        </authorList>
    </citation>
    <scope>NUCLEOTIDE SEQUENCE [LARGE SCALE GENOMIC DNA]</scope>
    <source>
        <strain evidence="3">cv. Old Blush</strain>
    </source>
</reference>
<feature type="domain" description="Mon2/Sec7/BIG1-like dimerisation and cyclophilin-binding" evidence="1">
    <location>
        <begin position="2"/>
        <end position="48"/>
    </location>
</feature>
<evidence type="ECO:0000259" key="1">
    <source>
        <dbReference type="Pfam" id="PF16213"/>
    </source>
</evidence>
<dbReference type="AlphaFoldDB" id="A0A2P6RC67"/>
<dbReference type="EMBL" id="PDCK01000041">
    <property type="protein sequence ID" value="PRQ44024.1"/>
    <property type="molecule type" value="Genomic_DNA"/>
</dbReference>
<dbReference type="InterPro" id="IPR032629">
    <property type="entry name" value="DCB_dom"/>
</dbReference>
<organism evidence="2 3">
    <name type="scientific">Rosa chinensis</name>
    <name type="common">China rose</name>
    <dbReference type="NCBI Taxonomy" id="74649"/>
    <lineage>
        <taxon>Eukaryota</taxon>
        <taxon>Viridiplantae</taxon>
        <taxon>Streptophyta</taxon>
        <taxon>Embryophyta</taxon>
        <taxon>Tracheophyta</taxon>
        <taxon>Spermatophyta</taxon>
        <taxon>Magnoliopsida</taxon>
        <taxon>eudicotyledons</taxon>
        <taxon>Gunneridae</taxon>
        <taxon>Pentapetalae</taxon>
        <taxon>rosids</taxon>
        <taxon>fabids</taxon>
        <taxon>Rosales</taxon>
        <taxon>Rosaceae</taxon>
        <taxon>Rosoideae</taxon>
        <taxon>Rosoideae incertae sedis</taxon>
        <taxon>Rosa</taxon>
    </lineage>
</organism>
<gene>
    <name evidence="2" type="ORF">RchiOBHm_Chr3g0474641</name>
</gene>